<dbReference type="AlphaFoldDB" id="W5IHW5"/>
<dbReference type="InterPro" id="IPR042003">
    <property type="entry name" value="Sortase_E"/>
</dbReference>
<dbReference type="GO" id="GO:0016787">
    <property type="term" value="F:hydrolase activity"/>
    <property type="evidence" value="ECO:0007669"/>
    <property type="project" value="UniProtKB-KW"/>
</dbReference>
<keyword evidence="4" id="KW-0472">Membrane</keyword>
<feature type="region of interest" description="Disordered" evidence="3">
    <location>
        <begin position="1"/>
        <end position="23"/>
    </location>
</feature>
<dbReference type="Pfam" id="PF04203">
    <property type="entry name" value="Sortase"/>
    <property type="match status" value="1"/>
</dbReference>
<evidence type="ECO:0000313" key="6">
    <source>
        <dbReference type="Proteomes" id="UP000005777"/>
    </source>
</evidence>
<protein>
    <submittedName>
        <fullName evidence="5">Sortase</fullName>
    </submittedName>
</protein>
<feature type="active site" description="Acyl-thioester intermediate" evidence="2">
    <location>
        <position position="232"/>
    </location>
</feature>
<gene>
    <name evidence="5" type="ORF">HMPREF9020_00043</name>
</gene>
<keyword evidence="1" id="KW-0378">Hydrolase</keyword>
<feature type="transmembrane region" description="Helical" evidence="4">
    <location>
        <begin position="294"/>
        <end position="313"/>
    </location>
</feature>
<dbReference type="EMBL" id="ADCX01000001">
    <property type="protein sequence ID" value="EFG26424.1"/>
    <property type="molecule type" value="Genomic_DNA"/>
</dbReference>
<dbReference type="eggNOG" id="COG3764">
    <property type="taxonomic scope" value="Bacteria"/>
</dbReference>
<evidence type="ECO:0000256" key="3">
    <source>
        <dbReference type="SAM" id="MobiDB-lite"/>
    </source>
</evidence>
<organism evidence="5 6">
    <name type="scientific">Scardovia inopinata F0304</name>
    <dbReference type="NCBI Taxonomy" id="641146"/>
    <lineage>
        <taxon>Bacteria</taxon>
        <taxon>Bacillati</taxon>
        <taxon>Actinomycetota</taxon>
        <taxon>Actinomycetes</taxon>
        <taxon>Bifidobacteriales</taxon>
        <taxon>Bifidobacteriaceae</taxon>
        <taxon>Scardovia</taxon>
    </lineage>
</organism>
<dbReference type="RefSeq" id="WP_006292375.1">
    <property type="nucleotide sequence ID" value="NZ_GG770225.1"/>
</dbReference>
<feature type="active site" description="Proton donor/acceptor" evidence="2">
    <location>
        <position position="164"/>
    </location>
</feature>
<dbReference type="SUPFAM" id="SSF63817">
    <property type="entry name" value="Sortase"/>
    <property type="match status" value="1"/>
</dbReference>
<evidence type="ECO:0000256" key="2">
    <source>
        <dbReference type="PIRSR" id="PIRSR605754-1"/>
    </source>
</evidence>
<reference evidence="5 6" key="1">
    <citation type="submission" date="2012-01" db="EMBL/GenBank/DDBJ databases">
        <title>The Genome Sequence of Scardovia inopinata F0304.</title>
        <authorList>
            <consortium name="The Broad Institute Genome Sequencing Platform"/>
            <person name="Ward D."/>
            <person name="Earl A."/>
            <person name="Feldgarden M."/>
            <person name="Gevers D."/>
            <person name="Young S."/>
            <person name="Zeng Q."/>
            <person name="Koehrsen M."/>
            <person name="Alvarado L."/>
            <person name="Berlin A.M."/>
            <person name="Borenstein D."/>
            <person name="Chapman S.B."/>
            <person name="Chen Z."/>
            <person name="Engels R."/>
            <person name="Freedman E."/>
            <person name="Gellesch M."/>
            <person name="Goldberg J."/>
            <person name="Griggs A."/>
            <person name="Gujja S."/>
            <person name="Heilman E.R."/>
            <person name="Heiman D.I."/>
            <person name="Hepburn T.A."/>
            <person name="Howarth C."/>
            <person name="Jen D."/>
            <person name="Larson L."/>
            <person name="Mehta T."/>
            <person name="Park D."/>
            <person name="Pearson M."/>
            <person name="Richards J."/>
            <person name="Roberts A."/>
            <person name="Saif S."/>
            <person name="Shea T.D."/>
            <person name="Shenoy N."/>
            <person name="Sisk P."/>
            <person name="Stolte C."/>
            <person name="Sykes S.N."/>
            <person name="Walk T."/>
            <person name="White J."/>
            <person name="Yandava C."/>
            <person name="Izard J."/>
            <person name="Baranova O.V."/>
            <person name="Blanton J.M."/>
            <person name="Tanner A.C."/>
            <person name="Dewhirst F."/>
            <person name="Haas B."/>
            <person name="Nusbaum C."/>
            <person name="Birren B."/>
        </authorList>
    </citation>
    <scope>NUCLEOTIDE SEQUENCE [LARGE SCALE GENOMIC DNA]</scope>
    <source>
        <strain evidence="5 6">F0304</strain>
    </source>
</reference>
<dbReference type="NCBIfam" id="NF033747">
    <property type="entry name" value="class_E_sortase"/>
    <property type="match status" value="1"/>
</dbReference>
<sequence>MGEMNSSDAVQGNSGRNQPAAASPTGRTVRRFFASLAGFIGEILITAALIVGFYIVWQVWWTGVLSQKEQAQDDQTQTSSWTSAKSSSGYTIAPAYQPGTAPVEKGAYVTGKVIAKIYIPRFGAKWSRNIVEGTSLQQLNMHGLGHYSQTQRAGAVGNFAVAGHRAGYGEPLAHVDQFTSGDKIVVRTQNYWYVYQYTGHEIVEPADIRVVYPVPNHPEQTAKDRLITLTTCEPRYAYITAAHRWITYGKLVSWSKVSEGIPQALAGKTANGQVTFTQETSADSATTLPDMSRLMILALCAYAIIYLAAALVWRYRGIASYRALDRRQRPMFSLYGWLIRLQPGPAPIRVILVLFLIFAGLAACFQWGYPWMAKNIPFLQISSNFVG</sequence>
<dbReference type="Proteomes" id="UP000005777">
    <property type="component" value="Unassembled WGS sequence"/>
</dbReference>
<comment type="caution">
    <text evidence="5">The sequence shown here is derived from an EMBL/GenBank/DDBJ whole genome shotgun (WGS) entry which is preliminary data.</text>
</comment>
<evidence type="ECO:0000256" key="1">
    <source>
        <dbReference type="ARBA" id="ARBA00022801"/>
    </source>
</evidence>
<dbReference type="NCBIfam" id="TIGR01076">
    <property type="entry name" value="sortase_fam"/>
    <property type="match status" value="1"/>
</dbReference>
<dbReference type="InterPro" id="IPR023365">
    <property type="entry name" value="Sortase_dom-sf"/>
</dbReference>
<dbReference type="CDD" id="cd05830">
    <property type="entry name" value="Sortase_E"/>
    <property type="match status" value="1"/>
</dbReference>
<accession>W5IHW5</accession>
<evidence type="ECO:0000313" key="5">
    <source>
        <dbReference type="EMBL" id="EFG26424.1"/>
    </source>
</evidence>
<keyword evidence="4" id="KW-1133">Transmembrane helix</keyword>
<evidence type="ECO:0000256" key="4">
    <source>
        <dbReference type="SAM" id="Phobius"/>
    </source>
</evidence>
<proteinExistence type="predicted"/>
<keyword evidence="6" id="KW-1185">Reference proteome</keyword>
<dbReference type="Gene3D" id="2.40.260.10">
    <property type="entry name" value="Sortase"/>
    <property type="match status" value="1"/>
</dbReference>
<feature type="transmembrane region" description="Helical" evidence="4">
    <location>
        <begin position="32"/>
        <end position="57"/>
    </location>
</feature>
<dbReference type="InterPro" id="IPR005754">
    <property type="entry name" value="Sortase"/>
</dbReference>
<name>W5IHW5_SCAIO</name>
<dbReference type="HOGENOM" id="CLU_713501_0_0_11"/>
<feature type="transmembrane region" description="Helical" evidence="4">
    <location>
        <begin position="350"/>
        <end position="369"/>
    </location>
</feature>
<keyword evidence="4" id="KW-0812">Transmembrane</keyword>
<feature type="compositionally biased region" description="Polar residues" evidence="3">
    <location>
        <begin position="1"/>
        <end position="17"/>
    </location>
</feature>
<dbReference type="InterPro" id="IPR053465">
    <property type="entry name" value="Sortase_Class_E"/>
</dbReference>